<accession>A0A663EJG7</accession>
<keyword evidence="12" id="KW-0456">Lyase</keyword>
<dbReference type="GeneTree" id="ENSGT00940000153230"/>
<keyword evidence="7" id="KW-0378">Hydrolase</keyword>
<feature type="domain" description="Formamidopyrimidine-DNA glycosylase catalytic" evidence="24">
    <location>
        <begin position="2"/>
        <end position="177"/>
    </location>
</feature>
<comment type="subcellular location">
    <subcellularLocation>
        <location evidence="1">Nucleus</location>
    </subcellularLocation>
</comment>
<dbReference type="Pfam" id="PF06831">
    <property type="entry name" value="H2TH"/>
    <property type="match status" value="1"/>
</dbReference>
<feature type="region of interest" description="Disordered" evidence="23">
    <location>
        <begin position="67"/>
        <end position="92"/>
    </location>
</feature>
<evidence type="ECO:0000256" key="21">
    <source>
        <dbReference type="ARBA" id="ARBA00082923"/>
    </source>
</evidence>
<dbReference type="InParanoid" id="A0A663EJG7"/>
<keyword evidence="8" id="KW-0862">Zinc</keyword>
<evidence type="ECO:0000256" key="11">
    <source>
        <dbReference type="ARBA" id="ARBA00023204"/>
    </source>
</evidence>
<keyword evidence="11" id="KW-0234">DNA repair</keyword>
<evidence type="ECO:0000256" key="15">
    <source>
        <dbReference type="ARBA" id="ARBA00023295"/>
    </source>
</evidence>
<evidence type="ECO:0000256" key="19">
    <source>
        <dbReference type="ARBA" id="ARBA00076845"/>
    </source>
</evidence>
<dbReference type="InterPro" id="IPR015886">
    <property type="entry name" value="H2TH_FPG"/>
</dbReference>
<evidence type="ECO:0000256" key="20">
    <source>
        <dbReference type="ARBA" id="ARBA00081875"/>
    </source>
</evidence>
<dbReference type="Proteomes" id="UP000472275">
    <property type="component" value="Chromosome 15"/>
</dbReference>
<dbReference type="EC" id="4.2.99.18" evidence="2"/>
<evidence type="ECO:0000256" key="6">
    <source>
        <dbReference type="ARBA" id="ARBA00022771"/>
    </source>
</evidence>
<keyword evidence="4" id="KW-0479">Metal-binding</keyword>
<dbReference type="Ensembl" id="ENSACCT00020013027.1">
    <property type="protein sequence ID" value="ENSACCP00020012462.1"/>
    <property type="gene ID" value="ENSACCG00020008569.1"/>
</dbReference>
<evidence type="ECO:0000256" key="1">
    <source>
        <dbReference type="ARBA" id="ARBA00004123"/>
    </source>
</evidence>
<dbReference type="PANTHER" id="PTHR22993">
    <property type="entry name" value="FORMAMIDOPYRIMIDINE-DNA GLYCOSYLASE"/>
    <property type="match status" value="1"/>
</dbReference>
<evidence type="ECO:0000256" key="8">
    <source>
        <dbReference type="ARBA" id="ARBA00022833"/>
    </source>
</evidence>
<reference evidence="25" key="2">
    <citation type="submission" date="2025-09" db="UniProtKB">
        <authorList>
            <consortium name="Ensembl"/>
        </authorList>
    </citation>
    <scope>IDENTIFICATION</scope>
</reference>
<dbReference type="GO" id="GO:0005654">
    <property type="term" value="C:nucleoplasm"/>
    <property type="evidence" value="ECO:0007669"/>
    <property type="project" value="Ensembl"/>
</dbReference>
<comment type="subunit">
    <text evidence="17">Binds EP300.</text>
</comment>
<organism evidence="25 26">
    <name type="scientific">Aquila chrysaetos chrysaetos</name>
    <dbReference type="NCBI Taxonomy" id="223781"/>
    <lineage>
        <taxon>Eukaryota</taxon>
        <taxon>Metazoa</taxon>
        <taxon>Chordata</taxon>
        <taxon>Craniata</taxon>
        <taxon>Vertebrata</taxon>
        <taxon>Euteleostomi</taxon>
        <taxon>Archelosauria</taxon>
        <taxon>Archosauria</taxon>
        <taxon>Dinosauria</taxon>
        <taxon>Saurischia</taxon>
        <taxon>Theropoda</taxon>
        <taxon>Coelurosauria</taxon>
        <taxon>Aves</taxon>
        <taxon>Neognathae</taxon>
        <taxon>Neoaves</taxon>
        <taxon>Telluraves</taxon>
        <taxon>Accipitrimorphae</taxon>
        <taxon>Accipitriformes</taxon>
        <taxon>Accipitridae</taxon>
        <taxon>Accipitrinae</taxon>
        <taxon>Aquila</taxon>
    </lineage>
</organism>
<evidence type="ECO:0000256" key="5">
    <source>
        <dbReference type="ARBA" id="ARBA00022763"/>
    </source>
</evidence>
<evidence type="ECO:0000256" key="9">
    <source>
        <dbReference type="ARBA" id="ARBA00022990"/>
    </source>
</evidence>
<dbReference type="GO" id="GO:0003684">
    <property type="term" value="F:damaged DNA binding"/>
    <property type="evidence" value="ECO:0007669"/>
    <property type="project" value="InterPro"/>
</dbReference>
<comment type="function">
    <text evidence="16">Involved in base excision repair of DNA damaged by oxidation or by mutagenic agents. Has DNA glycosylase activity towards 5-hydroxyuracil and other oxidized derivatives of cytosine with a preference for mismatched double-stranded DNA (DNA bubbles). Has low or no DNA glycosylase activity towards thymine glycol, 2-hydroxyadenine, hypoxanthine and 8-oxoguanine. Has AP (apurinic/apyrimidinic) lyase activity and introduces nicks in the DNA strand. Cleaves the DNA backbone by beta-delta elimination to generate a single-strand break at the site of the removed base with both 3'- and 5'-phosphates.</text>
</comment>
<evidence type="ECO:0000256" key="22">
    <source>
        <dbReference type="ARBA" id="ARBA00083340"/>
    </source>
</evidence>
<keyword evidence="26" id="KW-1185">Reference proteome</keyword>
<keyword evidence="13" id="KW-0539">Nucleus</keyword>
<keyword evidence="3" id="KW-0597">Phosphoprotein</keyword>
<evidence type="ECO:0000259" key="24">
    <source>
        <dbReference type="PROSITE" id="PS51068"/>
    </source>
</evidence>
<evidence type="ECO:0000256" key="17">
    <source>
        <dbReference type="ARBA" id="ARBA00062783"/>
    </source>
</evidence>
<keyword evidence="9" id="KW-0007">Acetylation</keyword>
<evidence type="ECO:0000313" key="26">
    <source>
        <dbReference type="Proteomes" id="UP000472275"/>
    </source>
</evidence>
<evidence type="ECO:0000313" key="25">
    <source>
        <dbReference type="Ensembl" id="ENSACCP00020012462.1"/>
    </source>
</evidence>
<dbReference type="PANTHER" id="PTHR22993:SF29">
    <property type="entry name" value="ENDONUCLEASE 8-LIKE 2"/>
    <property type="match status" value="1"/>
</dbReference>
<reference evidence="25" key="1">
    <citation type="submission" date="2025-08" db="UniProtKB">
        <authorList>
            <consortium name="Ensembl"/>
        </authorList>
    </citation>
    <scope>IDENTIFICATION</scope>
</reference>
<dbReference type="GO" id="GO:0140078">
    <property type="term" value="F:class I DNA-(apurinic or apyrimidinic site) endonuclease activity"/>
    <property type="evidence" value="ECO:0007669"/>
    <property type="project" value="UniProtKB-EC"/>
</dbReference>
<dbReference type="InterPro" id="IPR010979">
    <property type="entry name" value="Ribosomal_uS13-like_H2TH"/>
</dbReference>
<dbReference type="GO" id="GO:0072686">
    <property type="term" value="C:mitotic spindle"/>
    <property type="evidence" value="ECO:0007669"/>
    <property type="project" value="Ensembl"/>
</dbReference>
<evidence type="ECO:0000256" key="23">
    <source>
        <dbReference type="SAM" id="MobiDB-lite"/>
    </source>
</evidence>
<dbReference type="PROSITE" id="PS51068">
    <property type="entry name" value="FPG_CAT"/>
    <property type="match status" value="1"/>
</dbReference>
<keyword evidence="10" id="KW-0238">DNA-binding</keyword>
<dbReference type="SMART" id="SM00898">
    <property type="entry name" value="Fapy_DNA_glyco"/>
    <property type="match status" value="1"/>
</dbReference>
<dbReference type="GO" id="GO:0005737">
    <property type="term" value="C:cytoplasm"/>
    <property type="evidence" value="ECO:0007669"/>
    <property type="project" value="Ensembl"/>
</dbReference>
<evidence type="ECO:0000256" key="16">
    <source>
        <dbReference type="ARBA" id="ARBA00056755"/>
    </source>
</evidence>
<dbReference type="GO" id="GO:0008270">
    <property type="term" value="F:zinc ion binding"/>
    <property type="evidence" value="ECO:0007669"/>
    <property type="project" value="UniProtKB-KW"/>
</dbReference>
<feature type="compositionally biased region" description="Polar residues" evidence="23">
    <location>
        <begin position="71"/>
        <end position="88"/>
    </location>
</feature>
<evidence type="ECO:0000256" key="2">
    <source>
        <dbReference type="ARBA" id="ARBA00012720"/>
    </source>
</evidence>
<keyword evidence="5" id="KW-0227">DNA damage</keyword>
<dbReference type="GO" id="GO:0006284">
    <property type="term" value="P:base-excision repair"/>
    <property type="evidence" value="ECO:0007669"/>
    <property type="project" value="InterPro"/>
</dbReference>
<evidence type="ECO:0000256" key="14">
    <source>
        <dbReference type="ARBA" id="ARBA00023268"/>
    </source>
</evidence>
<dbReference type="Gene3D" id="1.10.8.50">
    <property type="match status" value="1"/>
</dbReference>
<evidence type="ECO:0000256" key="13">
    <source>
        <dbReference type="ARBA" id="ARBA00023242"/>
    </source>
</evidence>
<protein>
    <recommendedName>
        <fullName evidence="18">Endonuclease 8-like 2</fullName>
        <ecNumber evidence="2">4.2.99.18</ecNumber>
    </recommendedName>
    <alternativeName>
        <fullName evidence="20">DNA glycosylase/AP lyase Neil2</fullName>
    </alternativeName>
    <alternativeName>
        <fullName evidence="19">DNA-(apurinic or apyrimidinic site) lyase Neil2</fullName>
    </alternativeName>
    <alternativeName>
        <fullName evidence="22">Endonuclease VIII-like 2</fullName>
    </alternativeName>
    <alternativeName>
        <fullName evidence="21">Nei-like protein 2</fullName>
    </alternativeName>
</protein>
<evidence type="ECO:0000256" key="7">
    <source>
        <dbReference type="ARBA" id="ARBA00022801"/>
    </source>
</evidence>
<dbReference type="GO" id="GO:0008017">
    <property type="term" value="F:microtubule binding"/>
    <property type="evidence" value="ECO:0007669"/>
    <property type="project" value="Ensembl"/>
</dbReference>
<keyword evidence="6" id="KW-0863">Zinc-finger</keyword>
<proteinExistence type="predicted"/>
<sequence>MPEGPSVRKFQLLTSPFVGQVVVKVGGSSRKINVNDLNALRLQDSQVHGKNLYLAFVAAEGPLGPTAEESVLQTEAASEASSPAQGGQEQVCAPQIHPQDKELQELQHSRSEVPDTAEGPGNWLRFHFGLFGSIRANEFSRANKANKRGDWKDPIPRLVLHFESGGFLVFYNCRMYWCSSPRTDPASDILSVEFHRGRALDALRAPDPICYTLLDQRYFSGLGNIIKNEILYLAKINPLTQGSLLALSDLEHLLDCAIQFSSDWLHSKLRGKGLHPQIYQKEQCPLGHAVMKGTLGPSGGFKRLTWWCPQCQPVQWLMVELAERSVSLCLKSLINSV</sequence>
<dbReference type="FunFam" id="1.10.8.50:FF:000010">
    <property type="entry name" value="endonuclease 8-like 2"/>
    <property type="match status" value="1"/>
</dbReference>
<evidence type="ECO:0000256" key="18">
    <source>
        <dbReference type="ARBA" id="ARBA00073167"/>
    </source>
</evidence>
<evidence type="ECO:0000256" key="4">
    <source>
        <dbReference type="ARBA" id="ARBA00022723"/>
    </source>
</evidence>
<dbReference type="SUPFAM" id="SSF46946">
    <property type="entry name" value="S13-like H2TH domain"/>
    <property type="match status" value="1"/>
</dbReference>
<dbReference type="SMART" id="SM01232">
    <property type="entry name" value="H2TH"/>
    <property type="match status" value="1"/>
</dbReference>
<gene>
    <name evidence="25" type="primary">NEIL2</name>
</gene>
<evidence type="ECO:0000256" key="10">
    <source>
        <dbReference type="ARBA" id="ARBA00023125"/>
    </source>
</evidence>
<keyword evidence="14" id="KW-0511">Multifunctional enzyme</keyword>
<keyword evidence="15" id="KW-0326">Glycosidase</keyword>
<evidence type="ECO:0000256" key="12">
    <source>
        <dbReference type="ARBA" id="ARBA00023239"/>
    </source>
</evidence>
<name>A0A663EJG7_AQUCH</name>
<dbReference type="InterPro" id="IPR012319">
    <property type="entry name" value="FPG_cat"/>
</dbReference>
<dbReference type="GO" id="GO:0019104">
    <property type="term" value="F:DNA N-glycosylase activity"/>
    <property type="evidence" value="ECO:0007669"/>
    <property type="project" value="InterPro"/>
</dbReference>
<dbReference type="AlphaFoldDB" id="A0A663EJG7"/>
<evidence type="ECO:0000256" key="3">
    <source>
        <dbReference type="ARBA" id="ARBA00022553"/>
    </source>
</evidence>